<evidence type="ECO:0000259" key="11">
    <source>
        <dbReference type="Pfam" id="PF00108"/>
    </source>
</evidence>
<evidence type="ECO:0000256" key="10">
    <source>
        <dbReference type="RuleBase" id="RU003557"/>
    </source>
</evidence>
<name>A0A4D7Z2I7_AGRTU</name>
<dbReference type="InterPro" id="IPR020613">
    <property type="entry name" value="Thiolase_CS"/>
</dbReference>
<feature type="active site" description="Proton acceptor" evidence="9">
    <location>
        <position position="347"/>
    </location>
</feature>
<dbReference type="Proteomes" id="UP000298649">
    <property type="component" value="Plasmid pAtCFBP7129b"/>
</dbReference>
<comment type="subunit">
    <text evidence="3">Homotetramer.</text>
</comment>
<geneLocation type="plasmid" evidence="14">
    <name>patcfbp7129b</name>
</geneLocation>
<dbReference type="GO" id="GO:0003985">
    <property type="term" value="F:acetyl-CoA C-acetyltransferase activity"/>
    <property type="evidence" value="ECO:0007669"/>
    <property type="project" value="TreeGrafter"/>
</dbReference>
<dbReference type="PANTHER" id="PTHR18919:SF107">
    <property type="entry name" value="ACETYL-COA ACETYLTRANSFERASE, CYTOSOLIC"/>
    <property type="match status" value="1"/>
</dbReference>
<dbReference type="SUPFAM" id="SSF53901">
    <property type="entry name" value="Thiolase-like"/>
    <property type="match status" value="2"/>
</dbReference>
<dbReference type="InterPro" id="IPR020610">
    <property type="entry name" value="Thiolase_AS"/>
</dbReference>
<evidence type="ECO:0000256" key="9">
    <source>
        <dbReference type="PIRSR" id="PIRSR000429-1"/>
    </source>
</evidence>
<evidence type="ECO:0000313" key="13">
    <source>
        <dbReference type="EMBL" id="QCL98142.1"/>
    </source>
</evidence>
<comment type="similarity">
    <text evidence="2 10">Belongs to the thiolase-like superfamily. Thiolase family.</text>
</comment>
<reference evidence="13 14" key="1">
    <citation type="submission" date="2019-04" db="EMBL/GenBank/DDBJ databases">
        <title>Complete genome sequence of Agrobacterium tumefaciens CFBP7129.</title>
        <authorList>
            <person name="Haryono M."/>
            <person name="Lin Y.-C."/>
            <person name="Lai E.-M."/>
            <person name="Kuo C.-H."/>
        </authorList>
    </citation>
    <scope>NUCLEOTIDE SEQUENCE [LARGE SCALE GENOMIC DNA]</scope>
    <source>
        <strain evidence="13 14">CFBP7129</strain>
        <plasmid evidence="14">patcfbp7129b</plasmid>
    </source>
</reference>
<evidence type="ECO:0000256" key="2">
    <source>
        <dbReference type="ARBA" id="ARBA00010982"/>
    </source>
</evidence>
<gene>
    <name evidence="13" type="ORF">CFBP7129_28580</name>
</gene>
<dbReference type="Pfam" id="PF02803">
    <property type="entry name" value="Thiolase_C"/>
    <property type="match status" value="1"/>
</dbReference>
<dbReference type="FunFam" id="3.40.47.10:FF:000010">
    <property type="entry name" value="Acetyl-CoA acetyltransferase (Thiolase)"/>
    <property type="match status" value="1"/>
</dbReference>
<dbReference type="InterPro" id="IPR016039">
    <property type="entry name" value="Thiolase-like"/>
</dbReference>
<keyword evidence="4 10" id="KW-0808">Transferase</keyword>
<dbReference type="GO" id="GO:0006635">
    <property type="term" value="P:fatty acid beta-oxidation"/>
    <property type="evidence" value="ECO:0007669"/>
    <property type="project" value="TreeGrafter"/>
</dbReference>
<proteinExistence type="inferred from homology"/>
<evidence type="ECO:0000256" key="3">
    <source>
        <dbReference type="ARBA" id="ARBA00011881"/>
    </source>
</evidence>
<comment type="pathway">
    <text evidence="7">Metabolic intermediate biosynthesis; (R)-mevalonate biosynthesis; (R)-mevalonate from acetyl-CoA: step 1/3.</text>
</comment>
<dbReference type="InterPro" id="IPR002155">
    <property type="entry name" value="Thiolase"/>
</dbReference>
<feature type="active site" description="Proton acceptor" evidence="9">
    <location>
        <position position="377"/>
    </location>
</feature>
<dbReference type="EMBL" id="CP039925">
    <property type="protein sequence ID" value="QCL98142.1"/>
    <property type="molecule type" value="Genomic_DNA"/>
</dbReference>
<keyword evidence="13" id="KW-0614">Plasmid</keyword>
<dbReference type="GO" id="GO:0042619">
    <property type="term" value="P:poly-hydroxybutyrate biosynthetic process"/>
    <property type="evidence" value="ECO:0007669"/>
    <property type="project" value="UniProtKB-KW"/>
</dbReference>
<evidence type="ECO:0000313" key="14">
    <source>
        <dbReference type="Proteomes" id="UP000298649"/>
    </source>
</evidence>
<evidence type="ECO:0000256" key="4">
    <source>
        <dbReference type="ARBA" id="ARBA00022679"/>
    </source>
</evidence>
<dbReference type="Gene3D" id="3.40.47.10">
    <property type="match status" value="2"/>
</dbReference>
<sequence>MSDIYIVAGARTAIGTFGGSLSTFSPTQLGTIAAKEAIKRAGLEPADVDNSVFGTVIPTEAADLFLGRTVGIEVGMPIESQGLTLNRLCGSGAQAIITAAQMIRLGDSKIGIAGGAEAMSRAPYSIDGMRYGKRMGNSQVYDWLSNTLADPFGHGAMGDTAENVAERYQISRERQDAFALESQRRARAAINDGRFKEQIVAVQVKSRKGVVSFDTDEHPRDTTTEGLATLKPAFRKDGTVTPGNASGINDGAAVVVLASEDEVTRRGLKPMGRLLGWGVTGVPPEIMGVGPVKAVPIALERAGLKISDIDVFESNEAFAAQAIAVNDGLGLPTDRVNPNGGAVALGHPLGATGAILTIKALYELKRINGRYGVVTMCIGGGQGIALVIENLS</sequence>
<accession>A0A4D7Z2I7</accession>
<dbReference type="CDD" id="cd00751">
    <property type="entry name" value="thiolase"/>
    <property type="match status" value="1"/>
</dbReference>
<feature type="active site" description="Acyl-thioester intermediate" evidence="9">
    <location>
        <position position="89"/>
    </location>
</feature>
<dbReference type="NCBIfam" id="TIGR01930">
    <property type="entry name" value="AcCoA-C-Actrans"/>
    <property type="match status" value="1"/>
</dbReference>
<evidence type="ECO:0000256" key="1">
    <source>
        <dbReference type="ARBA" id="ARBA00004683"/>
    </source>
</evidence>
<evidence type="ECO:0000256" key="8">
    <source>
        <dbReference type="ARBA" id="ARBA00080155"/>
    </source>
</evidence>
<keyword evidence="5" id="KW-0583">PHB biosynthesis</keyword>
<dbReference type="PROSITE" id="PS00099">
    <property type="entry name" value="THIOLASE_3"/>
    <property type="match status" value="1"/>
</dbReference>
<feature type="domain" description="Thiolase C-terminal" evidence="12">
    <location>
        <begin position="268"/>
        <end position="389"/>
    </location>
</feature>
<comment type="pathway">
    <text evidence="1">Biopolymer metabolism; poly-(R)-3-hydroxybutanoate biosynthesis.</text>
</comment>
<dbReference type="Pfam" id="PF00108">
    <property type="entry name" value="Thiolase_N"/>
    <property type="match status" value="1"/>
</dbReference>
<feature type="domain" description="Thiolase N-terminal" evidence="11">
    <location>
        <begin position="4"/>
        <end position="261"/>
    </location>
</feature>
<dbReference type="PIRSF" id="PIRSF000429">
    <property type="entry name" value="Ac-CoA_Ac_transf"/>
    <property type="match status" value="1"/>
</dbReference>
<keyword evidence="6 10" id="KW-0012">Acyltransferase</keyword>
<dbReference type="PROSITE" id="PS00737">
    <property type="entry name" value="THIOLASE_2"/>
    <property type="match status" value="1"/>
</dbReference>
<dbReference type="RefSeq" id="WP_080850769.1">
    <property type="nucleotide sequence ID" value="NZ_CP039925.1"/>
</dbReference>
<evidence type="ECO:0000259" key="12">
    <source>
        <dbReference type="Pfam" id="PF02803"/>
    </source>
</evidence>
<evidence type="ECO:0000256" key="6">
    <source>
        <dbReference type="ARBA" id="ARBA00023315"/>
    </source>
</evidence>
<evidence type="ECO:0000256" key="7">
    <source>
        <dbReference type="ARBA" id="ARBA00037924"/>
    </source>
</evidence>
<dbReference type="NCBIfam" id="NF006552">
    <property type="entry name" value="PRK09051.1"/>
    <property type="match status" value="1"/>
</dbReference>
<dbReference type="PANTHER" id="PTHR18919">
    <property type="entry name" value="ACETYL-COA C-ACYLTRANSFERASE"/>
    <property type="match status" value="1"/>
</dbReference>
<evidence type="ECO:0000256" key="5">
    <source>
        <dbReference type="ARBA" id="ARBA00022752"/>
    </source>
</evidence>
<dbReference type="InterPro" id="IPR020616">
    <property type="entry name" value="Thiolase_N"/>
</dbReference>
<dbReference type="InterPro" id="IPR020617">
    <property type="entry name" value="Thiolase_C"/>
</dbReference>
<organism evidence="13 14">
    <name type="scientific">Agrobacterium tumefaciens</name>
    <dbReference type="NCBI Taxonomy" id="358"/>
    <lineage>
        <taxon>Bacteria</taxon>
        <taxon>Pseudomonadati</taxon>
        <taxon>Pseudomonadota</taxon>
        <taxon>Alphaproteobacteria</taxon>
        <taxon>Hyphomicrobiales</taxon>
        <taxon>Rhizobiaceae</taxon>
        <taxon>Rhizobium/Agrobacterium group</taxon>
        <taxon>Agrobacterium</taxon>
        <taxon>Agrobacterium tumefaciens complex</taxon>
    </lineage>
</organism>
<protein>
    <recommendedName>
        <fullName evidence="8">Beta-ketothiolase</fullName>
    </recommendedName>
</protein>
<dbReference type="AlphaFoldDB" id="A0A4D7Z2I7"/>